<dbReference type="InterPro" id="IPR000160">
    <property type="entry name" value="GGDEF_dom"/>
</dbReference>
<evidence type="ECO:0000313" key="7">
    <source>
        <dbReference type="Proteomes" id="UP000463138"/>
    </source>
</evidence>
<keyword evidence="7" id="KW-1185">Reference proteome</keyword>
<keyword evidence="3" id="KW-0418">Kinase</keyword>
<dbReference type="SMART" id="SM00267">
    <property type="entry name" value="GGDEF"/>
    <property type="match status" value="1"/>
</dbReference>
<feature type="domain" description="PAS" evidence="4">
    <location>
        <begin position="151"/>
        <end position="199"/>
    </location>
</feature>
<dbReference type="InterPro" id="IPR000014">
    <property type="entry name" value="PAS"/>
</dbReference>
<evidence type="ECO:0000313" key="6">
    <source>
        <dbReference type="EMBL" id="KAA0696551.1"/>
    </source>
</evidence>
<comment type="caution">
    <text evidence="6">The sequence shown here is derived from an EMBL/GenBank/DDBJ whole genome shotgun (WGS) entry which is preliminary data.</text>
</comment>
<dbReference type="NCBIfam" id="TIGR00254">
    <property type="entry name" value="GGDEF"/>
    <property type="match status" value="1"/>
</dbReference>
<dbReference type="FunFam" id="3.30.70.270:FF:000001">
    <property type="entry name" value="Diguanylate cyclase domain protein"/>
    <property type="match status" value="1"/>
</dbReference>
<name>A0A7V7KYX2_9GAMM</name>
<comment type="cofactor">
    <cofactor evidence="1">
        <name>Mg(2+)</name>
        <dbReference type="ChEBI" id="CHEBI:18420"/>
    </cofactor>
</comment>
<keyword evidence="3" id="KW-0808">Transferase</keyword>
<dbReference type="NCBIfam" id="TIGR00229">
    <property type="entry name" value="sensory_box"/>
    <property type="match status" value="1"/>
</dbReference>
<organism evidence="6 7">
    <name type="scientific">Halopseudomonas laoshanensis</name>
    <dbReference type="NCBI Taxonomy" id="2268758"/>
    <lineage>
        <taxon>Bacteria</taxon>
        <taxon>Pseudomonadati</taxon>
        <taxon>Pseudomonadota</taxon>
        <taxon>Gammaproteobacteria</taxon>
        <taxon>Pseudomonadales</taxon>
        <taxon>Pseudomonadaceae</taxon>
        <taxon>Halopseudomonas</taxon>
    </lineage>
</organism>
<feature type="domain" description="GGDEF" evidence="5">
    <location>
        <begin position="309"/>
        <end position="442"/>
    </location>
</feature>
<dbReference type="AlphaFoldDB" id="A0A7V7KYX2"/>
<dbReference type="Gene3D" id="3.30.450.20">
    <property type="entry name" value="PAS domain"/>
    <property type="match status" value="1"/>
</dbReference>
<protein>
    <submittedName>
        <fullName evidence="6">Diguanylate cyclase</fullName>
    </submittedName>
</protein>
<dbReference type="PROSITE" id="PS50887">
    <property type="entry name" value="GGDEF"/>
    <property type="match status" value="1"/>
</dbReference>
<dbReference type="SUPFAM" id="SSF55073">
    <property type="entry name" value="Nucleotide cyclase"/>
    <property type="match status" value="1"/>
</dbReference>
<comment type="subcellular location">
    <subcellularLocation>
        <location evidence="2">Cell inner membrane</location>
    </subcellularLocation>
</comment>
<dbReference type="Proteomes" id="UP000463138">
    <property type="component" value="Unassembled WGS sequence"/>
</dbReference>
<dbReference type="InterPro" id="IPR029787">
    <property type="entry name" value="Nucleotide_cyclase"/>
</dbReference>
<dbReference type="SMART" id="SM00091">
    <property type="entry name" value="PAS"/>
    <property type="match status" value="1"/>
</dbReference>
<accession>A0A7V7KYX2</accession>
<dbReference type="Gene3D" id="3.30.70.270">
    <property type="match status" value="1"/>
</dbReference>
<dbReference type="Pfam" id="PF08448">
    <property type="entry name" value="PAS_4"/>
    <property type="match status" value="1"/>
</dbReference>
<dbReference type="PROSITE" id="PS50112">
    <property type="entry name" value="PAS"/>
    <property type="match status" value="1"/>
</dbReference>
<gene>
    <name evidence="6" type="ORF">DT594_04235</name>
</gene>
<dbReference type="PANTHER" id="PTHR46663:SF2">
    <property type="entry name" value="GGDEF DOMAIN-CONTAINING PROTEIN"/>
    <property type="match status" value="1"/>
</dbReference>
<evidence type="ECO:0000256" key="1">
    <source>
        <dbReference type="ARBA" id="ARBA00001946"/>
    </source>
</evidence>
<proteinExistence type="predicted"/>
<dbReference type="InterPro" id="IPR035965">
    <property type="entry name" value="PAS-like_dom_sf"/>
</dbReference>
<dbReference type="PANTHER" id="PTHR46663">
    <property type="entry name" value="DIGUANYLATE CYCLASE DGCT-RELATED"/>
    <property type="match status" value="1"/>
</dbReference>
<dbReference type="GO" id="GO:0005886">
    <property type="term" value="C:plasma membrane"/>
    <property type="evidence" value="ECO:0007669"/>
    <property type="project" value="UniProtKB-SubCell"/>
</dbReference>
<dbReference type="EMBL" id="QOVF01000001">
    <property type="protein sequence ID" value="KAA0696551.1"/>
    <property type="molecule type" value="Genomic_DNA"/>
</dbReference>
<dbReference type="InterPro" id="IPR043128">
    <property type="entry name" value="Rev_trsase/Diguanyl_cyclase"/>
</dbReference>
<dbReference type="Pfam" id="PF00990">
    <property type="entry name" value="GGDEF"/>
    <property type="match status" value="1"/>
</dbReference>
<dbReference type="OrthoDB" id="9812260at2"/>
<evidence type="ECO:0000256" key="3">
    <source>
        <dbReference type="ARBA" id="ARBA00022777"/>
    </source>
</evidence>
<dbReference type="GO" id="GO:0016301">
    <property type="term" value="F:kinase activity"/>
    <property type="evidence" value="ECO:0007669"/>
    <property type="project" value="UniProtKB-KW"/>
</dbReference>
<dbReference type="InterPro" id="IPR052163">
    <property type="entry name" value="DGC-Regulatory_Protein"/>
</dbReference>
<dbReference type="InterPro" id="IPR013656">
    <property type="entry name" value="PAS_4"/>
</dbReference>
<evidence type="ECO:0000259" key="4">
    <source>
        <dbReference type="PROSITE" id="PS50112"/>
    </source>
</evidence>
<dbReference type="SUPFAM" id="SSF55785">
    <property type="entry name" value="PYP-like sensor domain (PAS domain)"/>
    <property type="match status" value="1"/>
</dbReference>
<dbReference type="CDD" id="cd00130">
    <property type="entry name" value="PAS"/>
    <property type="match status" value="1"/>
</dbReference>
<reference evidence="6 7" key="1">
    <citation type="submission" date="2018-07" db="EMBL/GenBank/DDBJ databases">
        <title>Pseudomonas laoshanensis sp. nov., isolated from soil.</title>
        <authorList>
            <person name="Sun J."/>
            <person name="Yu L."/>
            <person name="Wang M."/>
            <person name="Zhang C."/>
        </authorList>
    </citation>
    <scope>NUCLEOTIDE SEQUENCE [LARGE SCALE GENOMIC DNA]</scope>
    <source>
        <strain evidence="6 7">Y22</strain>
    </source>
</reference>
<dbReference type="CDD" id="cd01949">
    <property type="entry name" value="GGDEF"/>
    <property type="match status" value="1"/>
</dbReference>
<dbReference type="RefSeq" id="WP_149331502.1">
    <property type="nucleotide sequence ID" value="NZ_QOVF01000001.1"/>
</dbReference>
<evidence type="ECO:0000259" key="5">
    <source>
        <dbReference type="PROSITE" id="PS50887"/>
    </source>
</evidence>
<evidence type="ECO:0000256" key="2">
    <source>
        <dbReference type="ARBA" id="ARBA00004533"/>
    </source>
</evidence>
<sequence length="453" mass="50435">MKLADFIRGNIEILLLEWDKFALSIDSANNLDKKGRRDHAREMLMAIAADLDKPQTEAQQIARSKGQAPFDPDADTAAEEHGVDRLTAGFTINEAVSEYRALRVNVLRLWMKEIDPANSPNCLDDILRFNEAIDQSLDESLASYTNEKDMDTRLLKTILSASTDQTFVLDPEGRFLYVNAATADLFDRPHYQIIGKTCFDLGFDFAASLQRNLLQVVSSGESYRGEFSYTLGAGQQLEYILSPVLVKEGDHPEMVEAVVGIARDITLRKAAEDQSWHQANFDILTDLPNRRLFMDRLQQDLRHAERAKLSIAVMFIDLDGFKEVNDSMGHEAGDVLLRLVAQRIKDCVRESDTVARMGGDEFTVALNEISAPEQVMAVAKKITTDLCRPFSVLDTLVQISASVGVATYPFDGLAPEDLVNIADQAMYEAKRAGRNQVALAAHTSRLTVSIEQS</sequence>